<keyword evidence="2" id="KW-1133">Transmembrane helix</keyword>
<comment type="caution">
    <text evidence="3">The sequence shown here is derived from an EMBL/GenBank/DDBJ whole genome shotgun (WGS) entry which is preliminary data.</text>
</comment>
<dbReference type="STRING" id="1196081.A0A364KWH3"/>
<dbReference type="AlphaFoldDB" id="A0A364KWH3"/>
<proteinExistence type="predicted"/>
<evidence type="ECO:0000256" key="1">
    <source>
        <dbReference type="SAM" id="MobiDB-lite"/>
    </source>
</evidence>
<organism evidence="3 4">
    <name type="scientific">Talaromyces amestolkiae</name>
    <dbReference type="NCBI Taxonomy" id="1196081"/>
    <lineage>
        <taxon>Eukaryota</taxon>
        <taxon>Fungi</taxon>
        <taxon>Dikarya</taxon>
        <taxon>Ascomycota</taxon>
        <taxon>Pezizomycotina</taxon>
        <taxon>Eurotiomycetes</taxon>
        <taxon>Eurotiomycetidae</taxon>
        <taxon>Eurotiales</taxon>
        <taxon>Trichocomaceae</taxon>
        <taxon>Talaromyces</taxon>
        <taxon>Talaromyces sect. Talaromyces</taxon>
    </lineage>
</organism>
<evidence type="ECO:0000313" key="4">
    <source>
        <dbReference type="Proteomes" id="UP000249363"/>
    </source>
</evidence>
<dbReference type="RefSeq" id="XP_040732416.1">
    <property type="nucleotide sequence ID" value="XM_040876221.1"/>
</dbReference>
<dbReference type="OrthoDB" id="4224374at2759"/>
<feature type="region of interest" description="Disordered" evidence="1">
    <location>
        <begin position="380"/>
        <end position="421"/>
    </location>
</feature>
<dbReference type="CDD" id="cd12087">
    <property type="entry name" value="TM_EGFR-like"/>
    <property type="match status" value="1"/>
</dbReference>
<name>A0A364KWH3_TALAM</name>
<dbReference type="GeneID" id="63793128"/>
<protein>
    <recommendedName>
        <fullName evidence="5">Apple domain-containing protein</fullName>
    </recommendedName>
</protein>
<feature type="transmembrane region" description="Helical" evidence="2">
    <location>
        <begin position="332"/>
        <end position="355"/>
    </location>
</feature>
<evidence type="ECO:0008006" key="5">
    <source>
        <dbReference type="Google" id="ProtNLM"/>
    </source>
</evidence>
<gene>
    <name evidence="3" type="ORF">BHQ10_003912</name>
</gene>
<evidence type="ECO:0000313" key="3">
    <source>
        <dbReference type="EMBL" id="RAO67900.1"/>
    </source>
</evidence>
<keyword evidence="2" id="KW-0472">Membrane</keyword>
<reference evidence="3 4" key="1">
    <citation type="journal article" date="2017" name="Biotechnol. Biofuels">
        <title>Differential beta-glucosidase expression as a function of carbon source availability in Talaromyces amestolkiae: a genomic and proteomic approach.</title>
        <authorList>
            <person name="de Eugenio L.I."/>
            <person name="Mendez-Liter J.A."/>
            <person name="Nieto-Dominguez M."/>
            <person name="Alonso L."/>
            <person name="Gil-Munoz J."/>
            <person name="Barriuso J."/>
            <person name="Prieto A."/>
            <person name="Martinez M.J."/>
        </authorList>
    </citation>
    <scope>NUCLEOTIDE SEQUENCE [LARGE SCALE GENOMIC DNA]</scope>
    <source>
        <strain evidence="3 4">CIB</strain>
    </source>
</reference>
<evidence type="ECO:0000256" key="2">
    <source>
        <dbReference type="SAM" id="Phobius"/>
    </source>
</evidence>
<dbReference type="Proteomes" id="UP000249363">
    <property type="component" value="Unassembled WGS sequence"/>
</dbReference>
<accession>A0A364KWH3</accession>
<keyword evidence="2" id="KW-0812">Transmembrane</keyword>
<keyword evidence="4" id="KW-1185">Reference proteome</keyword>
<dbReference type="EMBL" id="MIKG01000006">
    <property type="protein sequence ID" value="RAO67900.1"/>
    <property type="molecule type" value="Genomic_DNA"/>
</dbReference>
<sequence length="421" mass="44662">MSTTIAGCQNDGNYTAPDGLNFTMYCNENIAAAAYSTSAPTTKINLTQCMNTCSQEDYYCYGVVYQPSNSSCWELTNLTASTESNLETNSKMAVALADPNQLSLANTSCPYANNSVQTSSAGVDFTIKCSMAVPTGAYCPWSSEFCPTHVDTLDECMDICAAAHPLCESASWNPGMIHGYQNCYLKTASQPLEEYDLTTQSYILHTAVLNLPTLAQGCPTDKNYTSTANGTDTAFTISCGQQATSATNLTFSHQPNITACMDSCASYSDSPSCEAVVFDPSMAIGYDNCQLLNSVTLVQDTSNVNYASISSSNSSDASGVSSSSSGHSSSKAWIAGPVIGGIVAIALVALILWWWCRRKKSSAQTAAAASTPAYITAPQAEYVPSRQQQGATELPPKSPVDRPALHEMSAAEGRVVHEMDA</sequence>